<dbReference type="STRING" id="54291.TE10_18690"/>
<comment type="function">
    <text evidence="1">A non-essential division protein that localizes to the septal ring in low ionic strength medium.</text>
</comment>
<comment type="subcellular location">
    <subcellularLocation>
        <location evidence="1">Cell inner membrane</location>
        <topology evidence="1">Multi-pass membrane protein</topology>
    </subcellularLocation>
    <text evidence="1">Localizes to the septal ring before constriction, only when cells are grown at low ionic strength.</text>
</comment>
<comment type="similarity">
    <text evidence="1">Belongs to the DrpB family.</text>
</comment>
<evidence type="ECO:0000313" key="4">
    <source>
        <dbReference type="Proteomes" id="UP000229713"/>
    </source>
</evidence>
<dbReference type="Proteomes" id="UP001350972">
    <property type="component" value="Chromosome"/>
</dbReference>
<organism evidence="2 4">
    <name type="scientific">Raoultella ornithinolytica</name>
    <name type="common">Klebsiella ornithinolytica</name>
    <dbReference type="NCBI Taxonomy" id="54291"/>
    <lineage>
        <taxon>Bacteria</taxon>
        <taxon>Pseudomonadati</taxon>
        <taxon>Pseudomonadota</taxon>
        <taxon>Gammaproteobacteria</taxon>
        <taxon>Enterobacterales</taxon>
        <taxon>Enterobacteriaceae</taxon>
        <taxon>Klebsiella/Raoultella group</taxon>
        <taxon>Raoultella</taxon>
    </lineage>
</organism>
<evidence type="ECO:0000313" key="2">
    <source>
        <dbReference type="EMBL" id="PIK82905.1"/>
    </source>
</evidence>
<dbReference type="EMBL" id="NKYI01000025">
    <property type="protein sequence ID" value="PIK82905.1"/>
    <property type="molecule type" value="Genomic_DNA"/>
</dbReference>
<dbReference type="GeneID" id="93753258"/>
<evidence type="ECO:0000313" key="3">
    <source>
        <dbReference type="EMBL" id="WWC13492.1"/>
    </source>
</evidence>
<keyword evidence="1" id="KW-0472">Membrane</keyword>
<keyword evidence="5" id="KW-1185">Reference proteome</keyword>
<sequence>MEQKAKRSPGGKLALWVFYAFCGYFLWAMARYWWVVGKIESVPGATIDGDLGSTSGKWLGALLGFLVLSVVGAILGAIAWYTRPDPRMHEQHD</sequence>
<keyword evidence="1" id="KW-0131">Cell cycle</keyword>
<keyword evidence="1" id="KW-1003">Cell membrane</keyword>
<feature type="transmembrane region" description="Helical" evidence="1">
    <location>
        <begin position="58"/>
        <end position="81"/>
    </location>
</feature>
<dbReference type="InterPro" id="IPR046385">
    <property type="entry name" value="DrpB"/>
</dbReference>
<dbReference type="EMBL" id="CP145163">
    <property type="protein sequence ID" value="WWC13492.1"/>
    <property type="molecule type" value="Genomic_DNA"/>
</dbReference>
<dbReference type="NCBIfam" id="NF038392">
    <property type="entry name" value="div_DrpB_YedR"/>
    <property type="match status" value="1"/>
</dbReference>
<keyword evidence="1 3" id="KW-0132">Cell division</keyword>
<protein>
    <recommendedName>
        <fullName evidence="1">Cell division protein DrpB</fullName>
    </recommendedName>
    <alternativeName>
        <fullName evidence="1">Division ring protein B</fullName>
    </alternativeName>
</protein>
<reference evidence="2 4" key="1">
    <citation type="submission" date="2017-07" db="EMBL/GenBank/DDBJ databases">
        <title>Raoultella ornithinolytica strain HH3 draft genome.</title>
        <authorList>
            <person name="Duceppe M.-O."/>
            <person name="Huang H."/>
            <person name="Phipps-Todd B."/>
        </authorList>
    </citation>
    <scope>NUCLEOTIDE SEQUENCE [LARGE SCALE GENOMIC DNA]</scope>
    <source>
        <strain evidence="2 4">HH3</strain>
    </source>
</reference>
<reference evidence="3 5" key="2">
    <citation type="submission" date="2024-02" db="EMBL/GenBank/DDBJ databases">
        <title>Tn5403 promotes plasmid rearrangements and degradation of the Klebsiella pneumoniae carbapenemase (KPC) transposon Tn4401.</title>
        <authorList>
            <person name="Sheppard A.E."/>
            <person name="Barry K.E."/>
            <person name="Parikh H.I."/>
            <person name="Vegesana K."/>
            <person name="Sebra R."/>
            <person name="George S."/>
            <person name="Sanderson N.D."/>
            <person name="Stoesser N."/>
            <person name="Eyre D.W."/>
            <person name="Crook D.W."/>
            <person name="Walker A.S."/>
            <person name="Mathers A.J."/>
        </authorList>
    </citation>
    <scope>NUCLEOTIDE SEQUENCE [LARGE SCALE GENOMIC DNA]</scope>
    <source>
        <strain evidence="3 5">CAV1921</strain>
    </source>
</reference>
<dbReference type="AlphaFoldDB" id="A0A1Y6GLA0"/>
<keyword evidence="1" id="KW-1133">Transmembrane helix</keyword>
<keyword evidence="1" id="KW-0812">Transmembrane</keyword>
<feature type="transmembrane region" description="Helical" evidence="1">
    <location>
        <begin position="13"/>
        <end position="34"/>
    </location>
</feature>
<name>A0A1Y6GLA0_RAOOR</name>
<dbReference type="Proteomes" id="UP000229713">
    <property type="component" value="Unassembled WGS sequence"/>
</dbReference>
<dbReference type="PaxDb" id="1286170-RORB6_02590"/>
<dbReference type="RefSeq" id="WP_004864207.1">
    <property type="nucleotide sequence ID" value="NZ_ABDFAB020000008.1"/>
</dbReference>
<proteinExistence type="inferred from homology"/>
<evidence type="ECO:0000256" key="1">
    <source>
        <dbReference type="HAMAP-Rule" id="MF_00857"/>
    </source>
</evidence>
<gene>
    <name evidence="1 3" type="primary">drpB</name>
    <name evidence="2" type="ORF">CFY86_17415</name>
    <name evidence="3" type="ORF">LM286_09335</name>
</gene>
<dbReference type="GO" id="GO:0005886">
    <property type="term" value="C:plasma membrane"/>
    <property type="evidence" value="ECO:0007669"/>
    <property type="project" value="UniProtKB-SubCell"/>
</dbReference>
<accession>A0A1Y6GLA0</accession>
<dbReference type="HAMAP" id="MF_00857">
    <property type="entry name" value="DrpB"/>
    <property type="match status" value="1"/>
</dbReference>
<evidence type="ECO:0000313" key="5">
    <source>
        <dbReference type="Proteomes" id="UP001350972"/>
    </source>
</evidence>
<keyword evidence="1" id="KW-0997">Cell inner membrane</keyword>
<dbReference type="GO" id="GO:0051301">
    <property type="term" value="P:cell division"/>
    <property type="evidence" value="ECO:0007669"/>
    <property type="project" value="UniProtKB-KW"/>
</dbReference>
<dbReference type="eggNOG" id="ENOG5032VGN">
    <property type="taxonomic scope" value="Bacteria"/>
</dbReference>